<dbReference type="InterPro" id="IPR015273">
    <property type="entry name" value="Cys-tRNA-synt_Ia_DALR"/>
</dbReference>
<evidence type="ECO:0000256" key="3">
    <source>
        <dbReference type="ARBA" id="ARBA00011245"/>
    </source>
</evidence>
<evidence type="ECO:0000256" key="11">
    <source>
        <dbReference type="ARBA" id="ARBA00023146"/>
    </source>
</evidence>
<comment type="similarity">
    <text evidence="2 13">Belongs to the class-I aminoacyl-tRNA synthetase family.</text>
</comment>
<dbReference type="SUPFAM" id="SSF52374">
    <property type="entry name" value="Nucleotidylyl transferase"/>
    <property type="match status" value="1"/>
</dbReference>
<name>A0A7W9W2I9_9FIRM</name>
<keyword evidence="9 13" id="KW-0067">ATP-binding</keyword>
<evidence type="ECO:0000256" key="8">
    <source>
        <dbReference type="ARBA" id="ARBA00022833"/>
    </source>
</evidence>
<dbReference type="AlphaFoldDB" id="A0A7W9W2I9"/>
<proteinExistence type="inferred from homology"/>
<comment type="caution">
    <text evidence="16">The sequence shown here is derived from an EMBL/GenBank/DDBJ whole genome shotgun (WGS) entry which is preliminary data.</text>
</comment>
<evidence type="ECO:0000256" key="4">
    <source>
        <dbReference type="ARBA" id="ARBA00022490"/>
    </source>
</evidence>
<dbReference type="EC" id="6.1.1.16" evidence="13"/>
<dbReference type="GO" id="GO:0006423">
    <property type="term" value="P:cysteinyl-tRNA aminoacylation"/>
    <property type="evidence" value="ECO:0007669"/>
    <property type="project" value="UniProtKB-UniRule"/>
</dbReference>
<evidence type="ECO:0000256" key="2">
    <source>
        <dbReference type="ARBA" id="ARBA00005594"/>
    </source>
</evidence>
<dbReference type="RefSeq" id="WP_183684533.1">
    <property type="nucleotide sequence ID" value="NZ_CAUQIH010000007.1"/>
</dbReference>
<evidence type="ECO:0000313" key="16">
    <source>
        <dbReference type="EMBL" id="MBB6042005.1"/>
    </source>
</evidence>
<dbReference type="EMBL" id="JACHHH010000011">
    <property type="protein sequence ID" value="MBB6042005.1"/>
    <property type="molecule type" value="Genomic_DNA"/>
</dbReference>
<feature type="binding site" evidence="13">
    <location>
        <position position="210"/>
    </location>
    <ligand>
        <name>Zn(2+)</name>
        <dbReference type="ChEBI" id="CHEBI:29105"/>
    </ligand>
</feature>
<dbReference type="SMART" id="SM00840">
    <property type="entry name" value="DALR_2"/>
    <property type="match status" value="1"/>
</dbReference>
<evidence type="ECO:0000259" key="15">
    <source>
        <dbReference type="SMART" id="SM00840"/>
    </source>
</evidence>
<feature type="binding site" evidence="13">
    <location>
        <position position="235"/>
    </location>
    <ligand>
        <name>Zn(2+)</name>
        <dbReference type="ChEBI" id="CHEBI:29105"/>
    </ligand>
</feature>
<dbReference type="Proteomes" id="UP000522163">
    <property type="component" value="Unassembled WGS sequence"/>
</dbReference>
<dbReference type="FunFam" id="3.40.50.620:FF:000009">
    <property type="entry name" value="Cysteine--tRNA ligase"/>
    <property type="match status" value="1"/>
</dbReference>
<dbReference type="InterPro" id="IPR056411">
    <property type="entry name" value="CysS_C"/>
</dbReference>
<accession>A0A7W9W2I9</accession>
<dbReference type="SUPFAM" id="SSF47323">
    <property type="entry name" value="Anticodon-binding domain of a subclass of class I aminoacyl-tRNA synthetases"/>
    <property type="match status" value="1"/>
</dbReference>
<comment type="subcellular location">
    <subcellularLocation>
        <location evidence="1 13">Cytoplasm</location>
    </subcellularLocation>
</comment>
<dbReference type="InterPro" id="IPR032678">
    <property type="entry name" value="tRNA-synt_1_cat_dom"/>
</dbReference>
<feature type="binding site" evidence="13">
    <location>
        <position position="27"/>
    </location>
    <ligand>
        <name>Zn(2+)</name>
        <dbReference type="ChEBI" id="CHEBI:29105"/>
    </ligand>
</feature>
<dbReference type="PANTHER" id="PTHR10890:SF3">
    <property type="entry name" value="CYSTEINE--TRNA LIGASE, CYTOPLASMIC"/>
    <property type="match status" value="1"/>
</dbReference>
<dbReference type="PANTHER" id="PTHR10890">
    <property type="entry name" value="CYSTEINYL-TRNA SYNTHETASE"/>
    <property type="match status" value="1"/>
</dbReference>
<keyword evidence="5 13" id="KW-0436">Ligase</keyword>
<feature type="coiled-coil region" evidence="14">
    <location>
        <begin position="416"/>
        <end position="443"/>
    </location>
</feature>
<feature type="binding site" evidence="13">
    <location>
        <position position="239"/>
    </location>
    <ligand>
        <name>Zn(2+)</name>
        <dbReference type="ChEBI" id="CHEBI:29105"/>
    </ligand>
</feature>
<dbReference type="Gene3D" id="1.20.120.1910">
    <property type="entry name" value="Cysteine-tRNA ligase, C-terminal anti-codon recognition domain"/>
    <property type="match status" value="1"/>
</dbReference>
<organism evidence="16 17">
    <name type="scientific">Oribacterium sinus</name>
    <dbReference type="NCBI Taxonomy" id="237576"/>
    <lineage>
        <taxon>Bacteria</taxon>
        <taxon>Bacillati</taxon>
        <taxon>Bacillota</taxon>
        <taxon>Clostridia</taxon>
        <taxon>Lachnospirales</taxon>
        <taxon>Lachnospiraceae</taxon>
        <taxon>Oribacterium</taxon>
    </lineage>
</organism>
<evidence type="ECO:0000256" key="10">
    <source>
        <dbReference type="ARBA" id="ARBA00022917"/>
    </source>
</evidence>
<evidence type="ECO:0000256" key="12">
    <source>
        <dbReference type="ARBA" id="ARBA00047398"/>
    </source>
</evidence>
<keyword evidence="7 13" id="KW-0547">Nucleotide-binding</keyword>
<evidence type="ECO:0000256" key="6">
    <source>
        <dbReference type="ARBA" id="ARBA00022723"/>
    </source>
</evidence>
<dbReference type="CDD" id="cd00672">
    <property type="entry name" value="CysRS_core"/>
    <property type="match status" value="1"/>
</dbReference>
<evidence type="ECO:0000313" key="17">
    <source>
        <dbReference type="Proteomes" id="UP000522163"/>
    </source>
</evidence>
<dbReference type="GO" id="GO:0004817">
    <property type="term" value="F:cysteine-tRNA ligase activity"/>
    <property type="evidence" value="ECO:0007669"/>
    <property type="project" value="UniProtKB-UniRule"/>
</dbReference>
<dbReference type="Pfam" id="PF23493">
    <property type="entry name" value="CysS_C"/>
    <property type="match status" value="1"/>
</dbReference>
<evidence type="ECO:0000256" key="13">
    <source>
        <dbReference type="HAMAP-Rule" id="MF_00041"/>
    </source>
</evidence>
<keyword evidence="11 13" id="KW-0030">Aminoacyl-tRNA synthetase</keyword>
<reference evidence="16 17" key="1">
    <citation type="submission" date="2020-08" db="EMBL/GenBank/DDBJ databases">
        <title>Genomic Encyclopedia of Type Strains, Phase IV (KMG-IV): sequencing the most valuable type-strain genomes for metagenomic binning, comparative biology and taxonomic classification.</title>
        <authorList>
            <person name="Goeker M."/>
        </authorList>
    </citation>
    <scope>NUCLEOTIDE SEQUENCE [LARGE SCALE GENOMIC DNA]</scope>
    <source>
        <strain evidence="16 17">DSM 17245</strain>
    </source>
</reference>
<evidence type="ECO:0000256" key="14">
    <source>
        <dbReference type="SAM" id="Coils"/>
    </source>
</evidence>
<dbReference type="Gene3D" id="3.40.50.620">
    <property type="entry name" value="HUPs"/>
    <property type="match status" value="1"/>
</dbReference>
<dbReference type="InterPro" id="IPR024909">
    <property type="entry name" value="Cys-tRNA/MSH_ligase"/>
</dbReference>
<dbReference type="GO" id="GO:0005829">
    <property type="term" value="C:cytosol"/>
    <property type="evidence" value="ECO:0007669"/>
    <property type="project" value="TreeGrafter"/>
</dbReference>
<keyword evidence="6 13" id="KW-0479">Metal-binding</keyword>
<dbReference type="GeneID" id="85015522"/>
<feature type="domain" description="Cysteinyl-tRNA synthetase class Ia DALR" evidence="15">
    <location>
        <begin position="356"/>
        <end position="419"/>
    </location>
</feature>
<dbReference type="HAMAP" id="MF_00041">
    <property type="entry name" value="Cys_tRNA_synth"/>
    <property type="match status" value="1"/>
</dbReference>
<evidence type="ECO:0000256" key="1">
    <source>
        <dbReference type="ARBA" id="ARBA00004496"/>
    </source>
</evidence>
<keyword evidence="4 13" id="KW-0963">Cytoplasm</keyword>
<evidence type="ECO:0000256" key="9">
    <source>
        <dbReference type="ARBA" id="ARBA00022840"/>
    </source>
</evidence>
<feature type="short sequence motif" description="'KMSKS' region" evidence="13">
    <location>
        <begin position="267"/>
        <end position="271"/>
    </location>
</feature>
<dbReference type="GO" id="GO:0008270">
    <property type="term" value="F:zinc ion binding"/>
    <property type="evidence" value="ECO:0007669"/>
    <property type="project" value="UniProtKB-UniRule"/>
</dbReference>
<keyword evidence="14" id="KW-0175">Coiled coil</keyword>
<dbReference type="Pfam" id="PF01406">
    <property type="entry name" value="tRNA-synt_1e"/>
    <property type="match status" value="1"/>
</dbReference>
<feature type="short sequence motif" description="'HIGH' region" evidence="13">
    <location>
        <begin position="29"/>
        <end position="39"/>
    </location>
</feature>
<protein>
    <recommendedName>
        <fullName evidence="13">Cysteine--tRNA ligase</fullName>
        <ecNumber evidence="13">6.1.1.16</ecNumber>
    </recommendedName>
    <alternativeName>
        <fullName evidence="13">Cysteinyl-tRNA synthetase</fullName>
        <shortName evidence="13">CysRS</shortName>
    </alternativeName>
</protein>
<sequence>MKIYNTMSKQKEEFVPIEEGKIRMYVCGPTVYNLIHIGNARPMIVFDTFRRFMEYKGYKVCYVSNYTDVDDKIIKTAMDEGTDCSSITERYISEVEKDMSDLNIMEATAHPKATEEIQGMVNLIDVLVKKGFAYPVDGTVYYDTTAFPSYGKLSHKNMEDLRSGLRELKVSGEEEKKSPTDFVLWKPKKMGEPYWNSPWSEGRPGWHTECCVMAPKYCGGALDIHAGGEDLVFPHHENEIAQYEAAHGEQFARYWMHNAFINIDNKKMSKSLGNFFTVRDVTSQFDPMVLRFYMLSAHYRSPLNFSKDLMEAAKTSLGRILTAIWRLQDLIPRLEEKTFSKEEEENVKTAESYEAIFSEKMEDDLNTADAITQIFELVRLANATVEEHSSKAYGEALLQKLETLMGVLGIRTEKKEEELGAKVEALIQQRQDARKNKDFAKADQIRDELLAMGIQLKDTRNGVEWQKI</sequence>
<comment type="catalytic activity">
    <reaction evidence="12 13">
        <text>tRNA(Cys) + L-cysteine + ATP = L-cysteinyl-tRNA(Cys) + AMP + diphosphate</text>
        <dbReference type="Rhea" id="RHEA:17773"/>
        <dbReference type="Rhea" id="RHEA-COMP:9661"/>
        <dbReference type="Rhea" id="RHEA-COMP:9679"/>
        <dbReference type="ChEBI" id="CHEBI:30616"/>
        <dbReference type="ChEBI" id="CHEBI:33019"/>
        <dbReference type="ChEBI" id="CHEBI:35235"/>
        <dbReference type="ChEBI" id="CHEBI:78442"/>
        <dbReference type="ChEBI" id="CHEBI:78517"/>
        <dbReference type="ChEBI" id="CHEBI:456215"/>
        <dbReference type="EC" id="6.1.1.16"/>
    </reaction>
</comment>
<comment type="subunit">
    <text evidence="3 13">Monomer.</text>
</comment>
<feature type="binding site" evidence="13">
    <location>
        <position position="270"/>
    </location>
    <ligand>
        <name>ATP</name>
        <dbReference type="ChEBI" id="CHEBI:30616"/>
    </ligand>
</feature>
<keyword evidence="8 13" id="KW-0862">Zinc</keyword>
<dbReference type="InterPro" id="IPR009080">
    <property type="entry name" value="tRNAsynth_Ia_anticodon-bd"/>
</dbReference>
<dbReference type="NCBIfam" id="TIGR00435">
    <property type="entry name" value="cysS"/>
    <property type="match status" value="1"/>
</dbReference>
<dbReference type="PRINTS" id="PR00983">
    <property type="entry name" value="TRNASYNTHCYS"/>
</dbReference>
<comment type="cofactor">
    <cofactor evidence="13">
        <name>Zn(2+)</name>
        <dbReference type="ChEBI" id="CHEBI:29105"/>
    </cofactor>
    <text evidence="13">Binds 1 zinc ion per subunit.</text>
</comment>
<dbReference type="InterPro" id="IPR015803">
    <property type="entry name" value="Cys-tRNA-ligase"/>
</dbReference>
<evidence type="ECO:0000256" key="5">
    <source>
        <dbReference type="ARBA" id="ARBA00022598"/>
    </source>
</evidence>
<dbReference type="Pfam" id="PF09190">
    <property type="entry name" value="DALR_2"/>
    <property type="match status" value="1"/>
</dbReference>
<dbReference type="GO" id="GO:0005524">
    <property type="term" value="F:ATP binding"/>
    <property type="evidence" value="ECO:0007669"/>
    <property type="project" value="UniProtKB-UniRule"/>
</dbReference>
<keyword evidence="10 13" id="KW-0648">Protein biosynthesis</keyword>
<dbReference type="InterPro" id="IPR014729">
    <property type="entry name" value="Rossmann-like_a/b/a_fold"/>
</dbReference>
<gene>
    <name evidence="13" type="primary">cysS</name>
    <name evidence="16" type="ORF">HNQ46_002000</name>
</gene>
<evidence type="ECO:0000256" key="7">
    <source>
        <dbReference type="ARBA" id="ARBA00022741"/>
    </source>
</evidence>